<protein>
    <submittedName>
        <fullName evidence="3">Long-chain-fatty-acid--CoA ligase</fullName>
    </submittedName>
</protein>
<evidence type="ECO:0000313" key="4">
    <source>
        <dbReference type="Proteomes" id="UP000654345"/>
    </source>
</evidence>
<evidence type="ECO:0000259" key="1">
    <source>
        <dbReference type="Pfam" id="PF00501"/>
    </source>
</evidence>
<keyword evidence="4" id="KW-1185">Reference proteome</keyword>
<dbReference type="RefSeq" id="WP_201370687.1">
    <property type="nucleotide sequence ID" value="NZ_BNJG01000001.1"/>
</dbReference>
<dbReference type="Gene3D" id="2.30.38.10">
    <property type="entry name" value="Luciferase, Domain 3"/>
    <property type="match status" value="1"/>
</dbReference>
<dbReference type="Gene3D" id="3.40.50.980">
    <property type="match status" value="2"/>
</dbReference>
<evidence type="ECO:0000259" key="2">
    <source>
        <dbReference type="Pfam" id="PF13193"/>
    </source>
</evidence>
<dbReference type="InterPro" id="IPR000873">
    <property type="entry name" value="AMP-dep_synth/lig_dom"/>
</dbReference>
<name>A0ABQ3UMF6_9CHLR</name>
<dbReference type="InterPro" id="IPR020845">
    <property type="entry name" value="AMP-binding_CS"/>
</dbReference>
<dbReference type="SUPFAM" id="SSF56801">
    <property type="entry name" value="Acetyl-CoA synthetase-like"/>
    <property type="match status" value="1"/>
</dbReference>
<gene>
    <name evidence="3" type="ORF">KSB_23940</name>
</gene>
<dbReference type="GO" id="GO:0016874">
    <property type="term" value="F:ligase activity"/>
    <property type="evidence" value="ECO:0007669"/>
    <property type="project" value="UniProtKB-KW"/>
</dbReference>
<dbReference type="InterPro" id="IPR050237">
    <property type="entry name" value="ATP-dep_AMP-bd_enzyme"/>
</dbReference>
<dbReference type="PANTHER" id="PTHR43767">
    <property type="entry name" value="LONG-CHAIN-FATTY-ACID--COA LIGASE"/>
    <property type="match status" value="1"/>
</dbReference>
<dbReference type="PROSITE" id="PS00455">
    <property type="entry name" value="AMP_BINDING"/>
    <property type="match status" value="1"/>
</dbReference>
<accession>A0ABQ3UMF6</accession>
<dbReference type="Proteomes" id="UP000654345">
    <property type="component" value="Unassembled WGS sequence"/>
</dbReference>
<dbReference type="Gene3D" id="3.30.300.30">
    <property type="match status" value="1"/>
</dbReference>
<evidence type="ECO:0000313" key="3">
    <source>
        <dbReference type="EMBL" id="GHO53919.1"/>
    </source>
</evidence>
<keyword evidence="3" id="KW-0436">Ligase</keyword>
<dbReference type="CDD" id="cd05936">
    <property type="entry name" value="FC-FACS_FadD_like"/>
    <property type="match status" value="1"/>
</dbReference>
<dbReference type="PANTHER" id="PTHR43767:SF12">
    <property type="entry name" value="AMP-DEPENDENT SYNTHETASE AND LIGASE"/>
    <property type="match status" value="1"/>
</dbReference>
<dbReference type="InterPro" id="IPR025110">
    <property type="entry name" value="AMP-bd_C"/>
</dbReference>
<reference evidence="3 4" key="1">
    <citation type="journal article" date="2021" name="Int. J. Syst. Evol. Microbiol.">
        <title>Reticulibacter mediterranei gen. nov., sp. nov., within the new family Reticulibacteraceae fam. nov., and Ktedonospora formicarum gen. nov., sp. nov., Ktedonobacter robiniae sp. nov., Dictyobacter formicarum sp. nov. and Dictyobacter arantiisoli sp. nov., belonging to the class Ktedonobacteria.</title>
        <authorList>
            <person name="Yabe S."/>
            <person name="Zheng Y."/>
            <person name="Wang C.M."/>
            <person name="Sakai Y."/>
            <person name="Abe K."/>
            <person name="Yokota A."/>
            <person name="Donadio S."/>
            <person name="Cavaletti L."/>
            <person name="Monciardini P."/>
        </authorList>
    </citation>
    <scope>NUCLEOTIDE SEQUENCE [LARGE SCALE GENOMIC DNA]</scope>
    <source>
        <strain evidence="3 4">SOSP1-30</strain>
    </source>
</reference>
<dbReference type="Pfam" id="PF13193">
    <property type="entry name" value="AMP-binding_C"/>
    <property type="match status" value="1"/>
</dbReference>
<dbReference type="InterPro" id="IPR045851">
    <property type="entry name" value="AMP-bd_C_sf"/>
</dbReference>
<dbReference type="Pfam" id="PF00501">
    <property type="entry name" value="AMP-binding"/>
    <property type="match status" value="1"/>
</dbReference>
<organism evidence="3 4">
    <name type="scientific">Ktedonobacter robiniae</name>
    <dbReference type="NCBI Taxonomy" id="2778365"/>
    <lineage>
        <taxon>Bacteria</taxon>
        <taxon>Bacillati</taxon>
        <taxon>Chloroflexota</taxon>
        <taxon>Ktedonobacteria</taxon>
        <taxon>Ktedonobacterales</taxon>
        <taxon>Ktedonobacteraceae</taxon>
        <taxon>Ktedonobacter</taxon>
    </lineage>
</organism>
<feature type="domain" description="AMP-binding enzyme C-terminal" evidence="2">
    <location>
        <begin position="505"/>
        <end position="583"/>
    </location>
</feature>
<proteinExistence type="predicted"/>
<dbReference type="EMBL" id="BNJG01000001">
    <property type="protein sequence ID" value="GHO53919.1"/>
    <property type="molecule type" value="Genomic_DNA"/>
</dbReference>
<comment type="caution">
    <text evidence="3">The sequence shown here is derived from an EMBL/GenBank/DDBJ whole genome shotgun (WGS) entry which is preliminary data.</text>
</comment>
<sequence length="595" mass="65969">MSDPSLINNTPEQQRFSTLTSDGREELLRERPWIRHYQEGVPALLDIPDRAVTSLLDTTASRYPSACAISYFGAKLTYAQLSHLANRFAISLQKLGIHKGDRVAIALPNIPQYPIAFFGALRAGAVVVPTNPLYTAHEMRHQMADSGARVLIMLDDYYPVVREIRKETALEHVILTSPSDYLPAVLRTLYPLSHRGTNKSGPLLSEKERRGDESLHIMSTMLESHATRGGIELFSLPQAAKGDDLALLQYTGGTTGLSKGAMLTHRNLIANAMQTRYWTTMARDAQEITLCAAPFFHAYGLTVGMNLSILIAATMVLIPRFKPDEVLDTIRRTRPTLFPGIPTMYIAILREAGKNPEYLSSIQYCISGAAPLPAKVQTDFESATRAKLVEGYGLSEAAPVTHCNPLNDNRRGGSIGLPLPEIEAAIMNIATGELLPVNEIGEIVVKGPNIMQGYWNQPEETTDIFRNGWMRTGDIGRMDEDGFFYVVDRAKDLILASGFNVYPREVEEVLFRHPSVVEAAVTAVPHEYRGETVGAFIVLKPGVAPSEETRQQIIAFCKEELTAYKVPKVVEFRKNLPKTLVGKVLRRELRVEKQA</sequence>
<feature type="domain" description="AMP-dependent synthetase/ligase" evidence="1">
    <location>
        <begin position="57"/>
        <end position="455"/>
    </location>
</feature>